<accession>A0A1R1L717</accession>
<proteinExistence type="predicted"/>
<evidence type="ECO:0000256" key="3">
    <source>
        <dbReference type="ARBA" id="ARBA00022679"/>
    </source>
</evidence>
<dbReference type="STRING" id="554083.BKD30_13810"/>
<evidence type="ECO:0000259" key="4">
    <source>
        <dbReference type="Pfam" id="PF00534"/>
    </source>
</evidence>
<dbReference type="EMBL" id="MRDE01000078">
    <property type="protein sequence ID" value="OMH23209.1"/>
    <property type="molecule type" value="Genomic_DNA"/>
</dbReference>
<evidence type="ECO:0000313" key="7">
    <source>
        <dbReference type="Proteomes" id="UP000187085"/>
    </source>
</evidence>
<keyword evidence="2 6" id="KW-0328">Glycosyltransferase</keyword>
<gene>
    <name evidence="6" type="ORF">BKD30_13810</name>
</gene>
<protein>
    <recommendedName>
        <fullName evidence="1">D-inositol 3-phosphate glycosyltransferase</fullName>
    </recommendedName>
</protein>
<comment type="caution">
    <text evidence="6">The sequence shown here is derived from an EMBL/GenBank/DDBJ whole genome shotgun (WGS) entry which is preliminary data.</text>
</comment>
<evidence type="ECO:0000256" key="2">
    <source>
        <dbReference type="ARBA" id="ARBA00022676"/>
    </source>
</evidence>
<dbReference type="InterPro" id="IPR028098">
    <property type="entry name" value="Glyco_trans_4-like_N"/>
</dbReference>
<dbReference type="CDD" id="cd03814">
    <property type="entry name" value="GT4-like"/>
    <property type="match status" value="1"/>
</dbReference>
<keyword evidence="7" id="KW-1185">Reference proteome</keyword>
<organism evidence="6 7">
    <name type="scientific">Tersicoccus phoenicis</name>
    <dbReference type="NCBI Taxonomy" id="554083"/>
    <lineage>
        <taxon>Bacteria</taxon>
        <taxon>Bacillati</taxon>
        <taxon>Actinomycetota</taxon>
        <taxon>Actinomycetes</taxon>
        <taxon>Micrococcales</taxon>
        <taxon>Micrococcaceae</taxon>
        <taxon>Tersicoccus</taxon>
    </lineage>
</organism>
<reference evidence="6 7" key="1">
    <citation type="submission" date="2016-12" db="EMBL/GenBank/DDBJ databases">
        <title>Draft genome of Tersicoccus phoenicis 1P05MA.</title>
        <authorList>
            <person name="Nakajima Y."/>
            <person name="Yoshizawa S."/>
            <person name="Nakamura K."/>
            <person name="Ogura Y."/>
            <person name="Hayashi T."/>
            <person name="Kogure K."/>
        </authorList>
    </citation>
    <scope>NUCLEOTIDE SEQUENCE [LARGE SCALE GENOMIC DNA]</scope>
    <source>
        <strain evidence="6 7">1p05MA</strain>
    </source>
</reference>
<dbReference type="GO" id="GO:1901137">
    <property type="term" value="P:carbohydrate derivative biosynthetic process"/>
    <property type="evidence" value="ECO:0007669"/>
    <property type="project" value="UniProtKB-ARBA"/>
</dbReference>
<name>A0A1R1L717_9MICC</name>
<dbReference type="Proteomes" id="UP000187085">
    <property type="component" value="Unassembled WGS sequence"/>
</dbReference>
<dbReference type="Pfam" id="PF00534">
    <property type="entry name" value="Glycos_transf_1"/>
    <property type="match status" value="1"/>
</dbReference>
<dbReference type="SUPFAM" id="SSF53756">
    <property type="entry name" value="UDP-Glycosyltransferase/glycogen phosphorylase"/>
    <property type="match status" value="1"/>
</dbReference>
<feature type="domain" description="Glycosyltransferase subfamily 4-like N-terminal" evidence="5">
    <location>
        <begin position="15"/>
        <end position="208"/>
    </location>
</feature>
<evidence type="ECO:0000259" key="5">
    <source>
        <dbReference type="Pfam" id="PF13439"/>
    </source>
</evidence>
<dbReference type="RefSeq" id="WP_076705508.1">
    <property type="nucleotide sequence ID" value="NZ_MRDE01000078.1"/>
</dbReference>
<dbReference type="GO" id="GO:0016758">
    <property type="term" value="F:hexosyltransferase activity"/>
    <property type="evidence" value="ECO:0007669"/>
    <property type="project" value="TreeGrafter"/>
</dbReference>
<dbReference type="Gene3D" id="3.40.50.2000">
    <property type="entry name" value="Glycogen Phosphorylase B"/>
    <property type="match status" value="2"/>
</dbReference>
<feature type="domain" description="Glycosyl transferase family 1" evidence="4">
    <location>
        <begin position="221"/>
        <end position="371"/>
    </location>
</feature>
<sequence length="415" mass="45035">MRIAIVAESFLPHMNGVTNSLLHVLEHLARRGDDVLVVAPSGSTVAPYVPDQLAGFLPAVLPAVLSSVVFEDEGPAQVHGFPVRRLPSFALAGYPDVRVAAGTVGRVRRLLGDFAPDVVHVASPFVLGWRGVLAADQLGVPTVAVYQTEMPAYATRYGVPWLEPRLWQRVQDIHRAATLTLVPSTFAHDQLVKHGIPRLRRWGRGVDTTGFNPNRRDDALRAELAPNGERLVGYVGRLAAEKQVEDLAVLTDVPGVRLVVVGSGPLKEALRERLPGAWFAGFRSGTDLARVVASLDVFVHPGESETFCQTIQEAMASGVPVVATGRGGPLDLVDSSRTGWLYRPGDLVGLRERVLDLAGDDAKRAAFARAAHASVQQRTWPVLCDQLIGHYEEAMTMRPQARPGGERPMLRTRRG</sequence>
<dbReference type="AlphaFoldDB" id="A0A1R1L717"/>
<keyword evidence="3 6" id="KW-0808">Transferase</keyword>
<dbReference type="InterPro" id="IPR050194">
    <property type="entry name" value="Glycosyltransferase_grp1"/>
</dbReference>
<evidence type="ECO:0000313" key="6">
    <source>
        <dbReference type="EMBL" id="OMH23209.1"/>
    </source>
</evidence>
<dbReference type="OrthoDB" id="9802525at2"/>
<dbReference type="PANTHER" id="PTHR45947">
    <property type="entry name" value="SULFOQUINOVOSYL TRANSFERASE SQD2"/>
    <property type="match status" value="1"/>
</dbReference>
<dbReference type="PANTHER" id="PTHR45947:SF3">
    <property type="entry name" value="SULFOQUINOVOSYL TRANSFERASE SQD2"/>
    <property type="match status" value="1"/>
</dbReference>
<dbReference type="InterPro" id="IPR001296">
    <property type="entry name" value="Glyco_trans_1"/>
</dbReference>
<evidence type="ECO:0000256" key="1">
    <source>
        <dbReference type="ARBA" id="ARBA00021292"/>
    </source>
</evidence>
<dbReference type="Pfam" id="PF13439">
    <property type="entry name" value="Glyco_transf_4"/>
    <property type="match status" value="1"/>
</dbReference>